<dbReference type="Proteomes" id="UP001642487">
    <property type="component" value="Chromosome 5"/>
</dbReference>
<evidence type="ECO:0000256" key="1">
    <source>
        <dbReference type="SAM" id="MobiDB-lite"/>
    </source>
</evidence>
<feature type="non-terminal residue" evidence="2">
    <location>
        <position position="1"/>
    </location>
</feature>
<proteinExistence type="predicted"/>
<evidence type="ECO:0000313" key="2">
    <source>
        <dbReference type="EMBL" id="CAK9322094.1"/>
    </source>
</evidence>
<feature type="compositionally biased region" description="Low complexity" evidence="1">
    <location>
        <begin position="57"/>
        <end position="68"/>
    </location>
</feature>
<sequence length="68" mass="7176">MVSGKRSRSLLPFRSGKARDRISSAHRSAKVPSPSPPSGCSASSGLSPSFRARWQGSPSPDSWVSMSS</sequence>
<feature type="compositionally biased region" description="Low complexity" evidence="1">
    <location>
        <begin position="38"/>
        <end position="49"/>
    </location>
</feature>
<organism evidence="2 3">
    <name type="scientific">Citrullus colocynthis</name>
    <name type="common">colocynth</name>
    <dbReference type="NCBI Taxonomy" id="252529"/>
    <lineage>
        <taxon>Eukaryota</taxon>
        <taxon>Viridiplantae</taxon>
        <taxon>Streptophyta</taxon>
        <taxon>Embryophyta</taxon>
        <taxon>Tracheophyta</taxon>
        <taxon>Spermatophyta</taxon>
        <taxon>Magnoliopsida</taxon>
        <taxon>eudicotyledons</taxon>
        <taxon>Gunneridae</taxon>
        <taxon>Pentapetalae</taxon>
        <taxon>rosids</taxon>
        <taxon>fabids</taxon>
        <taxon>Cucurbitales</taxon>
        <taxon>Cucurbitaceae</taxon>
        <taxon>Benincaseae</taxon>
        <taxon>Citrullus</taxon>
    </lineage>
</organism>
<feature type="region of interest" description="Disordered" evidence="1">
    <location>
        <begin position="1"/>
        <end position="68"/>
    </location>
</feature>
<protein>
    <submittedName>
        <fullName evidence="2">Uncharacterized protein</fullName>
    </submittedName>
</protein>
<reference evidence="2 3" key="1">
    <citation type="submission" date="2024-03" db="EMBL/GenBank/DDBJ databases">
        <authorList>
            <person name="Gkanogiannis A."/>
            <person name="Becerra Lopez-Lavalle L."/>
        </authorList>
    </citation>
    <scope>NUCLEOTIDE SEQUENCE [LARGE SCALE GENOMIC DNA]</scope>
</reference>
<accession>A0ABP0YNL2</accession>
<gene>
    <name evidence="2" type="ORF">CITCOLO1_LOCUS14217</name>
</gene>
<name>A0ABP0YNL2_9ROSI</name>
<dbReference type="EMBL" id="OZ021739">
    <property type="protein sequence ID" value="CAK9322094.1"/>
    <property type="molecule type" value="Genomic_DNA"/>
</dbReference>
<keyword evidence="3" id="KW-1185">Reference proteome</keyword>
<evidence type="ECO:0000313" key="3">
    <source>
        <dbReference type="Proteomes" id="UP001642487"/>
    </source>
</evidence>